<name>A0A0C2J1U8_THEKT</name>
<gene>
    <name evidence="1" type="ORF">RF11_08515</name>
</gene>
<reference evidence="1 2" key="1">
    <citation type="journal article" date="2014" name="Genome Biol. Evol.">
        <title>The genome of the myxosporean Thelohanellus kitauei shows adaptations to nutrient acquisition within its fish host.</title>
        <authorList>
            <person name="Yang Y."/>
            <person name="Xiong J."/>
            <person name="Zhou Z."/>
            <person name="Huo F."/>
            <person name="Miao W."/>
            <person name="Ran C."/>
            <person name="Liu Y."/>
            <person name="Zhang J."/>
            <person name="Feng J."/>
            <person name="Wang M."/>
            <person name="Wang M."/>
            <person name="Wang L."/>
            <person name="Yao B."/>
        </authorList>
    </citation>
    <scope>NUCLEOTIDE SEQUENCE [LARGE SCALE GENOMIC DNA]</scope>
    <source>
        <strain evidence="1">Wuqing</strain>
    </source>
</reference>
<evidence type="ECO:0000313" key="1">
    <source>
        <dbReference type="EMBL" id="KII63062.1"/>
    </source>
</evidence>
<organism evidence="1 2">
    <name type="scientific">Thelohanellus kitauei</name>
    <name type="common">Myxosporean</name>
    <dbReference type="NCBI Taxonomy" id="669202"/>
    <lineage>
        <taxon>Eukaryota</taxon>
        <taxon>Metazoa</taxon>
        <taxon>Cnidaria</taxon>
        <taxon>Myxozoa</taxon>
        <taxon>Myxosporea</taxon>
        <taxon>Bivalvulida</taxon>
        <taxon>Platysporina</taxon>
        <taxon>Myxobolidae</taxon>
        <taxon>Thelohanellus</taxon>
    </lineage>
</organism>
<comment type="caution">
    <text evidence="1">The sequence shown here is derived from an EMBL/GenBank/DDBJ whole genome shotgun (WGS) entry which is preliminary data.</text>
</comment>
<sequence length="185" mass="21029">MVNLVITRLTDLRSLFKTAEKAQAKWWCCCWQKGGGKATQLDQNTKQGLIETINDEGTVTIEGIIQKLNHVIHSTIVCRWLQKIKYKWKLTRPVPIKTNDHDIKIKSKGHDVTMILALNFHNIISAELVITTSVNSTIFKEFPSKLVTILGRESEFIVVIDNLRFHHSDSEFYDSPLGGKIASKV</sequence>
<dbReference type="OrthoDB" id="7744248at2759"/>
<dbReference type="AlphaFoldDB" id="A0A0C2J1U8"/>
<evidence type="ECO:0008006" key="3">
    <source>
        <dbReference type="Google" id="ProtNLM"/>
    </source>
</evidence>
<proteinExistence type="predicted"/>
<keyword evidence="2" id="KW-1185">Reference proteome</keyword>
<accession>A0A0C2J1U8</accession>
<dbReference type="EMBL" id="JWZT01004780">
    <property type="protein sequence ID" value="KII63062.1"/>
    <property type="molecule type" value="Genomic_DNA"/>
</dbReference>
<evidence type="ECO:0000313" key="2">
    <source>
        <dbReference type="Proteomes" id="UP000031668"/>
    </source>
</evidence>
<protein>
    <recommendedName>
        <fullName evidence="3">Tc1-like transposase DDE domain-containing protein</fullName>
    </recommendedName>
</protein>
<dbReference type="Proteomes" id="UP000031668">
    <property type="component" value="Unassembled WGS sequence"/>
</dbReference>